<evidence type="ECO:0000313" key="2">
    <source>
        <dbReference type="EMBL" id="NKX56537.1"/>
    </source>
</evidence>
<feature type="region of interest" description="Disordered" evidence="1">
    <location>
        <begin position="47"/>
        <end position="68"/>
    </location>
</feature>
<dbReference type="EMBL" id="JAAZSQ010000026">
    <property type="protein sequence ID" value="NKX56537.1"/>
    <property type="molecule type" value="Genomic_DNA"/>
</dbReference>
<proteinExistence type="predicted"/>
<keyword evidence="3" id="KW-1185">Reference proteome</keyword>
<protein>
    <submittedName>
        <fullName evidence="2">Uncharacterized protein</fullName>
    </submittedName>
</protein>
<accession>A0A7X6QM92</accession>
<organism evidence="2 3">
    <name type="scientific">Arthrobacter mobilis</name>
    <dbReference type="NCBI Taxonomy" id="2724944"/>
    <lineage>
        <taxon>Bacteria</taxon>
        <taxon>Bacillati</taxon>
        <taxon>Actinomycetota</taxon>
        <taxon>Actinomycetes</taxon>
        <taxon>Micrococcales</taxon>
        <taxon>Micrococcaceae</taxon>
        <taxon>Arthrobacter</taxon>
    </lineage>
</organism>
<dbReference type="RefSeq" id="WP_205762179.1">
    <property type="nucleotide sequence ID" value="NZ_JAAZSQ010000026.1"/>
</dbReference>
<dbReference type="Proteomes" id="UP000544090">
    <property type="component" value="Unassembled WGS sequence"/>
</dbReference>
<evidence type="ECO:0000256" key="1">
    <source>
        <dbReference type="SAM" id="MobiDB-lite"/>
    </source>
</evidence>
<gene>
    <name evidence="2" type="ORF">HGG74_18815</name>
</gene>
<sequence>MSISQGPDAVTHTLVAERAGLPLQYVRWKYPSREHLIAIADAQSADAQARGTSLGKKNRRNLMTGRKP</sequence>
<reference evidence="2 3" key="1">
    <citation type="submission" date="2020-04" db="EMBL/GenBank/DDBJ databases">
        <title>Arthrobacter sp. nov.</title>
        <authorList>
            <person name="Liu S."/>
        </authorList>
    </citation>
    <scope>NUCLEOTIDE SEQUENCE [LARGE SCALE GENOMIC DNA]</scope>
    <source>
        <strain evidence="2 3">E918</strain>
    </source>
</reference>
<comment type="caution">
    <text evidence="2">The sequence shown here is derived from an EMBL/GenBank/DDBJ whole genome shotgun (WGS) entry which is preliminary data.</text>
</comment>
<name>A0A7X6QM92_9MICC</name>
<dbReference type="Gene3D" id="1.10.357.10">
    <property type="entry name" value="Tetracycline Repressor, domain 2"/>
    <property type="match status" value="1"/>
</dbReference>
<dbReference type="AlphaFoldDB" id="A0A7X6QM92"/>
<evidence type="ECO:0000313" key="3">
    <source>
        <dbReference type="Proteomes" id="UP000544090"/>
    </source>
</evidence>
<feature type="compositionally biased region" description="Basic residues" evidence="1">
    <location>
        <begin position="56"/>
        <end position="68"/>
    </location>
</feature>